<dbReference type="InterPro" id="IPR003730">
    <property type="entry name" value="Cu_polyphenol_OxRdtase"/>
</dbReference>
<dbReference type="OrthoDB" id="4279at2"/>
<comment type="similarity">
    <text evidence="5 16">Belongs to the purine nucleoside phosphorylase YfiH/LACC1 family.</text>
</comment>
<sequence length="246" mass="25621">MLGTMSAPTEKRPVRSVFTSRAGGHSAGAYDSFNLAAHVGDDPDAVERNRARLAEVIGLEEGRLVWMEQIHSPTVTVVDGPHDGPVPATDALVTTTPRLALAVLVADCVPVLLADAAAGVVAAAHAGRLGARNGIVARTVEQMVELGAKPENILAQLGPAAGGESYEVPADMAADVEARLPGSRCETCKGTPGLDLRAGLERQLRGLGVEAIQRSRVDTIATESLFSHRREGETGRQAGVVWLTGA</sequence>
<evidence type="ECO:0000313" key="18">
    <source>
        <dbReference type="EMBL" id="EJZ82850.1"/>
    </source>
</evidence>
<dbReference type="eggNOG" id="COG1496">
    <property type="taxonomic scope" value="Bacteria"/>
</dbReference>
<dbReference type="STRING" id="29321.AAV33_05420"/>
<comment type="catalytic activity">
    <reaction evidence="13">
        <text>adenosine + H2O + H(+) = inosine + NH4(+)</text>
        <dbReference type="Rhea" id="RHEA:24408"/>
        <dbReference type="ChEBI" id="CHEBI:15377"/>
        <dbReference type="ChEBI" id="CHEBI:15378"/>
        <dbReference type="ChEBI" id="CHEBI:16335"/>
        <dbReference type="ChEBI" id="CHEBI:17596"/>
        <dbReference type="ChEBI" id="CHEBI:28938"/>
        <dbReference type="EC" id="3.5.4.4"/>
    </reaction>
    <physiologicalReaction direction="left-to-right" evidence="13">
        <dbReference type="Rhea" id="RHEA:24409"/>
    </physiologicalReaction>
</comment>
<evidence type="ECO:0000256" key="6">
    <source>
        <dbReference type="ARBA" id="ARBA00011738"/>
    </source>
</evidence>
<organism evidence="17 20">
    <name type="scientific">Corynebacterium otitidis ATCC 51513</name>
    <dbReference type="NCBI Taxonomy" id="883169"/>
    <lineage>
        <taxon>Bacteria</taxon>
        <taxon>Bacillati</taxon>
        <taxon>Actinomycetota</taxon>
        <taxon>Actinomycetes</taxon>
        <taxon>Mycobacteriales</taxon>
        <taxon>Corynebacteriaceae</taxon>
        <taxon>Corynebacterium</taxon>
    </lineage>
</organism>
<evidence type="ECO:0000256" key="9">
    <source>
        <dbReference type="ARBA" id="ARBA00022801"/>
    </source>
</evidence>
<evidence type="ECO:0000313" key="19">
    <source>
        <dbReference type="Proteomes" id="UP000006078"/>
    </source>
</evidence>
<dbReference type="PANTHER" id="PTHR30616">
    <property type="entry name" value="UNCHARACTERIZED PROTEIN YFIH"/>
    <property type="match status" value="1"/>
</dbReference>
<reference evidence="17 20" key="1">
    <citation type="journal article" date="2012" name="J. Bacteriol.">
        <title>Draft Genome Sequence of Turicella otitidis ATCC 51513, Isolated from Middle Ear Fluid from a Child with Otitis Media.</title>
        <authorList>
            <person name="Brinkrolf K."/>
            <person name="Schneider J."/>
            <person name="Knecht M."/>
            <person name="Ruckert C."/>
            <person name="Tauch A."/>
        </authorList>
    </citation>
    <scope>NUCLEOTIDE SEQUENCE [LARGE SCALE GENOMIC DNA]</scope>
    <source>
        <strain evidence="17 20">ATCC 51513</strain>
    </source>
</reference>
<dbReference type="Proteomes" id="UP000006078">
    <property type="component" value="Unassembled WGS sequence"/>
</dbReference>
<dbReference type="SUPFAM" id="SSF64438">
    <property type="entry name" value="CNF1/YfiH-like putative cysteine hydrolases"/>
    <property type="match status" value="1"/>
</dbReference>
<comment type="function">
    <text evidence="4">Purine nucleoside enzyme that catalyzes the phosphorolysis of adenosine and inosine nucleosides, yielding D-ribose 1-phosphate and the respective free bases, adenine and hypoxanthine. Also catalyzes the phosphorolysis of S-methyl-5'-thioadenosine into adenine and S-methyl-5-thio-alpha-D-ribose 1-phosphate. Also has adenosine deaminase activity.</text>
</comment>
<comment type="subunit">
    <text evidence="6">Homodimer.</text>
</comment>
<dbReference type="InterPro" id="IPR011324">
    <property type="entry name" value="Cytotoxic_necrot_fac-like_cat"/>
</dbReference>
<reference evidence="18 19" key="2">
    <citation type="submission" date="2012-08" db="EMBL/GenBank/DDBJ databases">
        <title>The Genome Sequence of Turicella otitidis ATCC 51513.</title>
        <authorList>
            <consortium name="The Broad Institute Genome Sequencing Platform"/>
            <person name="Earl A."/>
            <person name="Ward D."/>
            <person name="Feldgarden M."/>
            <person name="Gevers D."/>
            <person name="Huys G."/>
            <person name="Walker B."/>
            <person name="Young S.K."/>
            <person name="Zeng Q."/>
            <person name="Gargeya S."/>
            <person name="Fitzgerald M."/>
            <person name="Haas B."/>
            <person name="Abouelleil A."/>
            <person name="Alvarado L."/>
            <person name="Arachchi H.M."/>
            <person name="Berlin A.M."/>
            <person name="Chapman S.B."/>
            <person name="Goldberg J."/>
            <person name="Griggs A."/>
            <person name="Gujja S."/>
            <person name="Hansen M."/>
            <person name="Howarth C."/>
            <person name="Imamovic A."/>
            <person name="Larimer J."/>
            <person name="McCowen C."/>
            <person name="Montmayeur A."/>
            <person name="Murphy C."/>
            <person name="Neiman D."/>
            <person name="Pearson M."/>
            <person name="Priest M."/>
            <person name="Roberts A."/>
            <person name="Saif S."/>
            <person name="Shea T."/>
            <person name="Sisk P."/>
            <person name="Sykes S."/>
            <person name="Wortman J."/>
            <person name="Nusbaum C."/>
            <person name="Birren B."/>
        </authorList>
    </citation>
    <scope>NUCLEOTIDE SEQUENCE [LARGE SCALE GENOMIC DNA]</scope>
    <source>
        <strain evidence="18 19">ATCC 51513</strain>
    </source>
</reference>
<protein>
    <recommendedName>
        <fullName evidence="16">Purine nucleoside phosphorylase</fullName>
    </recommendedName>
</protein>
<keyword evidence="10" id="KW-0862">Zinc</keyword>
<evidence type="ECO:0000256" key="13">
    <source>
        <dbReference type="ARBA" id="ARBA00047989"/>
    </source>
</evidence>
<evidence type="ECO:0000256" key="10">
    <source>
        <dbReference type="ARBA" id="ARBA00022833"/>
    </source>
</evidence>
<keyword evidence="9" id="KW-0378">Hydrolase</keyword>
<comment type="cofactor">
    <cofactor evidence="2">
        <name>Zn(2+)</name>
        <dbReference type="ChEBI" id="CHEBI:29105"/>
    </cofactor>
</comment>
<keyword evidence="12" id="KW-0186">Copper</keyword>
<comment type="cofactor">
    <cofactor evidence="3">
        <name>Cu(2+)</name>
        <dbReference type="ChEBI" id="CHEBI:29036"/>
    </cofactor>
</comment>
<evidence type="ECO:0000256" key="7">
    <source>
        <dbReference type="ARBA" id="ARBA00022679"/>
    </source>
</evidence>
<dbReference type="GO" id="GO:0016491">
    <property type="term" value="F:oxidoreductase activity"/>
    <property type="evidence" value="ECO:0007669"/>
    <property type="project" value="UniProtKB-KW"/>
</dbReference>
<proteinExistence type="inferred from homology"/>
<keyword evidence="7" id="KW-0808">Transferase</keyword>
<dbReference type="RefSeq" id="WP_004600142.1">
    <property type="nucleotide sequence ID" value="NZ_HF541865.1"/>
</dbReference>
<dbReference type="NCBIfam" id="TIGR00726">
    <property type="entry name" value="peptidoglycan editing factor PgeF"/>
    <property type="match status" value="1"/>
</dbReference>
<evidence type="ECO:0000256" key="2">
    <source>
        <dbReference type="ARBA" id="ARBA00001947"/>
    </source>
</evidence>
<dbReference type="GO" id="GO:0017061">
    <property type="term" value="F:S-methyl-5-thioadenosine phosphorylase activity"/>
    <property type="evidence" value="ECO:0007669"/>
    <property type="project" value="UniProtKB-EC"/>
</dbReference>
<dbReference type="HOGENOM" id="CLU_065784_3_1_11"/>
<evidence type="ECO:0000256" key="16">
    <source>
        <dbReference type="RuleBase" id="RU361274"/>
    </source>
</evidence>
<dbReference type="EMBL" id="CAJZ01000036">
    <property type="protein sequence ID" value="CCI83013.1"/>
    <property type="molecule type" value="Genomic_DNA"/>
</dbReference>
<evidence type="ECO:0000256" key="1">
    <source>
        <dbReference type="ARBA" id="ARBA00000553"/>
    </source>
</evidence>
<evidence type="ECO:0000256" key="3">
    <source>
        <dbReference type="ARBA" id="ARBA00001973"/>
    </source>
</evidence>
<gene>
    <name evidence="17" type="ORF">BN46_0265</name>
    <name evidence="18" type="ORF">HMPREF9719_00252</name>
</gene>
<accession>I7IWK0</accession>
<dbReference type="EMBL" id="AHAE01000016">
    <property type="protein sequence ID" value="EJZ82850.1"/>
    <property type="molecule type" value="Genomic_DNA"/>
</dbReference>
<evidence type="ECO:0000256" key="15">
    <source>
        <dbReference type="ARBA" id="ARBA00049893"/>
    </source>
</evidence>
<dbReference type="GO" id="GO:0016787">
    <property type="term" value="F:hydrolase activity"/>
    <property type="evidence" value="ECO:0007669"/>
    <property type="project" value="UniProtKB-KW"/>
</dbReference>
<keyword evidence="11" id="KW-0560">Oxidoreductase</keyword>
<dbReference type="CDD" id="cd16833">
    <property type="entry name" value="YfiH"/>
    <property type="match status" value="1"/>
</dbReference>
<keyword evidence="19" id="KW-1185">Reference proteome</keyword>
<dbReference type="AlphaFoldDB" id="I7IWK0"/>
<dbReference type="Proteomes" id="UP000011016">
    <property type="component" value="Unassembled WGS sequence"/>
</dbReference>
<evidence type="ECO:0000256" key="8">
    <source>
        <dbReference type="ARBA" id="ARBA00022723"/>
    </source>
</evidence>
<comment type="catalytic activity">
    <reaction evidence="1">
        <text>inosine + phosphate = alpha-D-ribose 1-phosphate + hypoxanthine</text>
        <dbReference type="Rhea" id="RHEA:27646"/>
        <dbReference type="ChEBI" id="CHEBI:17368"/>
        <dbReference type="ChEBI" id="CHEBI:17596"/>
        <dbReference type="ChEBI" id="CHEBI:43474"/>
        <dbReference type="ChEBI" id="CHEBI:57720"/>
        <dbReference type="EC" id="2.4.2.1"/>
    </reaction>
    <physiologicalReaction direction="left-to-right" evidence="1">
        <dbReference type="Rhea" id="RHEA:27647"/>
    </physiologicalReaction>
</comment>
<comment type="catalytic activity">
    <reaction evidence="14">
        <text>adenosine + phosphate = alpha-D-ribose 1-phosphate + adenine</text>
        <dbReference type="Rhea" id="RHEA:27642"/>
        <dbReference type="ChEBI" id="CHEBI:16335"/>
        <dbReference type="ChEBI" id="CHEBI:16708"/>
        <dbReference type="ChEBI" id="CHEBI:43474"/>
        <dbReference type="ChEBI" id="CHEBI:57720"/>
        <dbReference type="EC" id="2.4.2.1"/>
    </reaction>
    <physiologicalReaction direction="left-to-right" evidence="14">
        <dbReference type="Rhea" id="RHEA:27643"/>
    </physiologicalReaction>
</comment>
<evidence type="ECO:0000256" key="12">
    <source>
        <dbReference type="ARBA" id="ARBA00023008"/>
    </source>
</evidence>
<comment type="catalytic activity">
    <reaction evidence="15">
        <text>S-methyl-5'-thioadenosine + phosphate = 5-(methylsulfanyl)-alpha-D-ribose 1-phosphate + adenine</text>
        <dbReference type="Rhea" id="RHEA:11852"/>
        <dbReference type="ChEBI" id="CHEBI:16708"/>
        <dbReference type="ChEBI" id="CHEBI:17509"/>
        <dbReference type="ChEBI" id="CHEBI:43474"/>
        <dbReference type="ChEBI" id="CHEBI:58533"/>
        <dbReference type="EC" id="2.4.2.28"/>
    </reaction>
    <physiologicalReaction direction="left-to-right" evidence="15">
        <dbReference type="Rhea" id="RHEA:11853"/>
    </physiologicalReaction>
</comment>
<dbReference type="GO" id="GO:0005507">
    <property type="term" value="F:copper ion binding"/>
    <property type="evidence" value="ECO:0007669"/>
    <property type="project" value="TreeGrafter"/>
</dbReference>
<dbReference type="Gene3D" id="3.60.140.10">
    <property type="entry name" value="CNF1/YfiH-like putative cysteine hydrolases"/>
    <property type="match status" value="1"/>
</dbReference>
<dbReference type="FunFam" id="3.60.140.10:FF:000003">
    <property type="entry name" value="Polyphenol oxidase"/>
    <property type="match status" value="1"/>
</dbReference>
<dbReference type="InterPro" id="IPR038371">
    <property type="entry name" value="Cu_polyphenol_OxRdtase_sf"/>
</dbReference>
<keyword evidence="8" id="KW-0479">Metal-binding</keyword>
<evidence type="ECO:0000313" key="20">
    <source>
        <dbReference type="Proteomes" id="UP000011016"/>
    </source>
</evidence>
<evidence type="ECO:0000256" key="11">
    <source>
        <dbReference type="ARBA" id="ARBA00023002"/>
    </source>
</evidence>
<dbReference type="PANTHER" id="PTHR30616:SF2">
    <property type="entry name" value="PURINE NUCLEOSIDE PHOSPHORYLASE LACC1"/>
    <property type="match status" value="1"/>
</dbReference>
<evidence type="ECO:0000313" key="17">
    <source>
        <dbReference type="EMBL" id="CCI83013.1"/>
    </source>
</evidence>
<dbReference type="Pfam" id="PF02578">
    <property type="entry name" value="Cu-oxidase_4"/>
    <property type="match status" value="1"/>
</dbReference>
<comment type="caution">
    <text evidence="17">The sequence shown here is derived from an EMBL/GenBank/DDBJ whole genome shotgun (WGS) entry which is preliminary data.</text>
</comment>
<evidence type="ECO:0000256" key="5">
    <source>
        <dbReference type="ARBA" id="ARBA00007353"/>
    </source>
</evidence>
<name>I7IWK0_9CORY</name>
<dbReference type="PATRIC" id="fig|883169.3.peg.236"/>
<evidence type="ECO:0000256" key="14">
    <source>
        <dbReference type="ARBA" id="ARBA00048968"/>
    </source>
</evidence>
<evidence type="ECO:0000256" key="4">
    <source>
        <dbReference type="ARBA" id="ARBA00003215"/>
    </source>
</evidence>